<dbReference type="GO" id="GO:0004016">
    <property type="term" value="F:adenylate cyclase activity"/>
    <property type="evidence" value="ECO:0007669"/>
    <property type="project" value="UniProtKB-EC"/>
</dbReference>
<feature type="transmembrane region" description="Helical" evidence="17">
    <location>
        <begin position="99"/>
        <end position="120"/>
    </location>
</feature>
<feature type="transmembrane region" description="Helical" evidence="17">
    <location>
        <begin position="531"/>
        <end position="551"/>
    </location>
</feature>
<evidence type="ECO:0000256" key="6">
    <source>
        <dbReference type="ARBA" id="ARBA00022723"/>
    </source>
</evidence>
<keyword evidence="12" id="KW-0115">cAMP biosynthesis</keyword>
<evidence type="ECO:0000256" key="15">
    <source>
        <dbReference type="ARBA" id="ARBA00023239"/>
    </source>
</evidence>
<gene>
    <name evidence="19" type="ORF">AFUS01_LOCUS38782</name>
</gene>
<comment type="caution">
    <text evidence="19">The sequence shown here is derived from an EMBL/GenBank/DDBJ whole genome shotgun (WGS) entry which is preliminary data.</text>
</comment>
<evidence type="ECO:0000256" key="3">
    <source>
        <dbReference type="ARBA" id="ARBA00004141"/>
    </source>
</evidence>
<keyword evidence="15 16" id="KW-0456">Lyase</keyword>
<comment type="catalytic activity">
    <reaction evidence="1">
        <text>ATP = 3',5'-cyclic AMP + diphosphate</text>
        <dbReference type="Rhea" id="RHEA:15389"/>
        <dbReference type="ChEBI" id="CHEBI:30616"/>
        <dbReference type="ChEBI" id="CHEBI:33019"/>
        <dbReference type="ChEBI" id="CHEBI:58165"/>
        <dbReference type="EC" id="4.6.1.1"/>
    </reaction>
</comment>
<evidence type="ECO:0000256" key="1">
    <source>
        <dbReference type="ARBA" id="ARBA00001593"/>
    </source>
</evidence>
<feature type="transmembrane region" description="Helical" evidence="17">
    <location>
        <begin position="42"/>
        <end position="61"/>
    </location>
</feature>
<dbReference type="SMART" id="SM00044">
    <property type="entry name" value="CYCc"/>
    <property type="match status" value="2"/>
</dbReference>
<dbReference type="GO" id="GO:0005886">
    <property type="term" value="C:plasma membrane"/>
    <property type="evidence" value="ECO:0007669"/>
    <property type="project" value="InterPro"/>
</dbReference>
<dbReference type="CDD" id="cd07302">
    <property type="entry name" value="CHD"/>
    <property type="match status" value="2"/>
</dbReference>
<dbReference type="InterPro" id="IPR009398">
    <property type="entry name" value="Adcy_conserved_dom"/>
</dbReference>
<evidence type="ECO:0000256" key="16">
    <source>
        <dbReference type="RuleBase" id="RU000405"/>
    </source>
</evidence>
<name>A0A8J2PMC3_9HEXA</name>
<comment type="cofactor">
    <cofactor evidence="2">
        <name>Mg(2+)</name>
        <dbReference type="ChEBI" id="CHEBI:18420"/>
    </cofactor>
</comment>
<feature type="transmembrane region" description="Helical" evidence="17">
    <location>
        <begin position="637"/>
        <end position="660"/>
    </location>
</feature>
<dbReference type="InterPro" id="IPR032628">
    <property type="entry name" value="AC_N"/>
</dbReference>
<evidence type="ECO:0000256" key="11">
    <source>
        <dbReference type="ARBA" id="ARBA00022989"/>
    </source>
</evidence>
<evidence type="ECO:0000256" key="13">
    <source>
        <dbReference type="ARBA" id="ARBA00023136"/>
    </source>
</evidence>
<sequence>MELVTFLNDRDKLITQERRETDFADPQVEQLYKRYTFKIHSTNIKSILYLLISYNGVQLVVNNLLNNVLILPVAFLILYAILLGALLRYPNQKTAQWTTLLLIVIFTLELILNSGTLIASEVAADTVPNMTIIFTFITYSLLPINIYQAVGSSFIYNVVFFVTSMLNNRPAQAAGEVIDLLAANLSGLFTNYPAEESSRRAFLETRACVNARLQTQRENQQQERLLLSVLPRHVAVEMKADIAVNRRDSTMFHKIYIQRHEDVSILFADICGFTSLSDQLNSAEELVRLLNELFARFDHLALEHQCLRIKLLGDCYYCVSGLPEKNYTHAHDCVEMGLDMIDAIKLVREVTNVPVLNMRVGINSGRVLCGVLGLRKWQFDVWSNDVTLANHMESGGLPGRVHITTDTLSYLKKDYIVEPGNGGDRDPFLRDLNIQTWFIVRPAVVTEVQSQAVKPTNGSVIAKELRLMGHHNKTVESTSKSQSEEVNDYLARAIDARSIDRLRKENCRRFMLKFRNENSEKKFQQESDSRVLLYFILSLLVDILLALHRLIELPSPYNITTYLLLAVIHVLIFFLMRRFPKYKHILASITVIGQFVAFVILTPITSCEEFDELTNSTMDCPQYTTRFTTVIMTTLGVYQAIGSSLKILIMSSFLAVGIYLDYESLTRVGTLFLIFFALVIHSRQAEATLRLDFLWKLQANEEKEEMEHLQAYNRKLLANILPQFVCDHFLASEKLYDELYAEACDSVCILFASIPNFWDFYVELEANNEGVECLRLLNEIIADFDEILGEEEFKCIEKIKTTGATYMAASGLTKATRDTSNFTHVTALANFALRMRSQLASINEHSFNNFKIRIGMNIGPVVAGVIGARKPQYDIWGNAVNVASRMDTTCPHQHIQVTEELRNILETRGYNLVSRGVISVKGKGNMATWFLV</sequence>
<keyword evidence="8" id="KW-0547">Nucleotide-binding</keyword>
<dbReference type="Pfam" id="PF16214">
    <property type="entry name" value="AC_N"/>
    <property type="match status" value="1"/>
</dbReference>
<feature type="domain" description="Guanylate cyclase" evidence="18">
    <location>
        <begin position="264"/>
        <end position="393"/>
    </location>
</feature>
<comment type="subcellular location">
    <subcellularLocation>
        <location evidence="3">Membrane</location>
        <topology evidence="3">Multi-pass membrane protein</topology>
    </subcellularLocation>
</comment>
<keyword evidence="6" id="KW-0479">Metal-binding</keyword>
<dbReference type="OrthoDB" id="6147412at2759"/>
<feature type="transmembrane region" description="Helical" evidence="17">
    <location>
        <begin position="585"/>
        <end position="604"/>
    </location>
</feature>
<dbReference type="PROSITE" id="PS00452">
    <property type="entry name" value="GUANYLATE_CYCLASE_1"/>
    <property type="match status" value="2"/>
</dbReference>
<feature type="transmembrane region" description="Helical" evidence="17">
    <location>
        <begin position="132"/>
        <end position="159"/>
    </location>
</feature>
<dbReference type="Proteomes" id="UP000708208">
    <property type="component" value="Unassembled WGS sequence"/>
</dbReference>
<feature type="transmembrane region" description="Helical" evidence="17">
    <location>
        <begin position="557"/>
        <end position="576"/>
    </location>
</feature>
<evidence type="ECO:0000256" key="9">
    <source>
        <dbReference type="ARBA" id="ARBA00022840"/>
    </source>
</evidence>
<keyword evidence="9" id="KW-0067">ATP-binding</keyword>
<evidence type="ECO:0000313" key="20">
    <source>
        <dbReference type="Proteomes" id="UP000708208"/>
    </source>
</evidence>
<dbReference type="PANTHER" id="PTHR45627:SF16">
    <property type="entry name" value="ADENYLATE CYCLASE"/>
    <property type="match status" value="1"/>
</dbReference>
<dbReference type="InterPro" id="IPR018297">
    <property type="entry name" value="A/G_cyclase_CS"/>
</dbReference>
<proteinExistence type="inferred from homology"/>
<dbReference type="GO" id="GO:0007189">
    <property type="term" value="P:adenylate cyclase-activating G protein-coupled receptor signaling pathway"/>
    <property type="evidence" value="ECO:0007669"/>
    <property type="project" value="TreeGrafter"/>
</dbReference>
<organism evidence="19 20">
    <name type="scientific">Allacma fusca</name>
    <dbReference type="NCBI Taxonomy" id="39272"/>
    <lineage>
        <taxon>Eukaryota</taxon>
        <taxon>Metazoa</taxon>
        <taxon>Ecdysozoa</taxon>
        <taxon>Arthropoda</taxon>
        <taxon>Hexapoda</taxon>
        <taxon>Collembola</taxon>
        <taxon>Symphypleona</taxon>
        <taxon>Sminthuridae</taxon>
        <taxon>Allacma</taxon>
    </lineage>
</organism>
<dbReference type="InterPro" id="IPR030672">
    <property type="entry name" value="Adcy"/>
</dbReference>
<reference evidence="19" key="1">
    <citation type="submission" date="2021-06" db="EMBL/GenBank/DDBJ databases">
        <authorList>
            <person name="Hodson N. C."/>
            <person name="Mongue J. A."/>
            <person name="Jaron S. K."/>
        </authorList>
    </citation>
    <scope>NUCLEOTIDE SEQUENCE</scope>
</reference>
<keyword evidence="11 17" id="KW-1133">Transmembrane helix</keyword>
<dbReference type="AlphaFoldDB" id="A0A8J2PMC3"/>
<dbReference type="GO" id="GO:0046872">
    <property type="term" value="F:metal ion binding"/>
    <property type="evidence" value="ECO:0007669"/>
    <property type="project" value="UniProtKB-KW"/>
</dbReference>
<dbReference type="GO" id="GO:0035556">
    <property type="term" value="P:intracellular signal transduction"/>
    <property type="evidence" value="ECO:0007669"/>
    <property type="project" value="InterPro"/>
</dbReference>
<protein>
    <recommendedName>
        <fullName evidence="4">adenylate cyclase</fullName>
        <ecNumber evidence="4">4.6.1.1</ecNumber>
    </recommendedName>
</protein>
<keyword evidence="14" id="KW-0325">Glycoprotein</keyword>
<evidence type="ECO:0000259" key="18">
    <source>
        <dbReference type="PROSITE" id="PS50125"/>
    </source>
</evidence>
<dbReference type="Pfam" id="PF06327">
    <property type="entry name" value="Adcy_cons_dom"/>
    <property type="match status" value="1"/>
</dbReference>
<dbReference type="FunFam" id="3.30.70.1230:FF:000014">
    <property type="entry name" value="adenylate cyclase type 9"/>
    <property type="match status" value="1"/>
</dbReference>
<evidence type="ECO:0000256" key="7">
    <source>
        <dbReference type="ARBA" id="ARBA00022737"/>
    </source>
</evidence>
<comment type="similarity">
    <text evidence="16">Belongs to the adenylyl cyclase class-4/guanylyl cyclase family.</text>
</comment>
<dbReference type="EMBL" id="CAJVCH010549303">
    <property type="protein sequence ID" value="CAG7828885.1"/>
    <property type="molecule type" value="Genomic_DNA"/>
</dbReference>
<dbReference type="GO" id="GO:0005524">
    <property type="term" value="F:ATP binding"/>
    <property type="evidence" value="ECO:0007669"/>
    <property type="project" value="UniProtKB-KW"/>
</dbReference>
<evidence type="ECO:0000313" key="19">
    <source>
        <dbReference type="EMBL" id="CAG7828885.1"/>
    </source>
</evidence>
<dbReference type="InterPro" id="IPR001054">
    <property type="entry name" value="A/G_cyclase"/>
</dbReference>
<evidence type="ECO:0000256" key="2">
    <source>
        <dbReference type="ARBA" id="ARBA00001946"/>
    </source>
</evidence>
<keyword evidence="10" id="KW-0460">Magnesium</keyword>
<evidence type="ECO:0000256" key="4">
    <source>
        <dbReference type="ARBA" id="ARBA00012201"/>
    </source>
</evidence>
<keyword evidence="20" id="KW-1185">Reference proteome</keyword>
<dbReference type="PIRSF" id="PIRSF039050">
    <property type="entry name" value="Ade_cyc"/>
    <property type="match status" value="1"/>
</dbReference>
<evidence type="ECO:0000256" key="10">
    <source>
        <dbReference type="ARBA" id="ARBA00022842"/>
    </source>
</evidence>
<evidence type="ECO:0000256" key="5">
    <source>
        <dbReference type="ARBA" id="ARBA00022692"/>
    </source>
</evidence>
<dbReference type="PROSITE" id="PS50125">
    <property type="entry name" value="GUANYLATE_CYCLASE_2"/>
    <property type="match status" value="2"/>
</dbReference>
<dbReference type="Pfam" id="PF00211">
    <property type="entry name" value="Guanylate_cyc"/>
    <property type="match status" value="2"/>
</dbReference>
<feature type="transmembrane region" description="Helical" evidence="17">
    <location>
        <begin position="67"/>
        <end position="87"/>
    </location>
</feature>
<keyword evidence="5 17" id="KW-0812">Transmembrane</keyword>
<dbReference type="EC" id="4.6.1.1" evidence="4"/>
<dbReference type="FunFam" id="3.30.70.1230:FF:000001">
    <property type="entry name" value="Adenylate cyclase"/>
    <property type="match status" value="1"/>
</dbReference>
<keyword evidence="13 17" id="KW-0472">Membrane</keyword>
<dbReference type="GO" id="GO:0006171">
    <property type="term" value="P:cAMP biosynthetic process"/>
    <property type="evidence" value="ECO:0007669"/>
    <property type="project" value="UniProtKB-KW"/>
</dbReference>
<accession>A0A8J2PMC3</accession>
<feature type="transmembrane region" description="Helical" evidence="17">
    <location>
        <begin position="665"/>
        <end position="682"/>
    </location>
</feature>
<evidence type="ECO:0000256" key="17">
    <source>
        <dbReference type="SAM" id="Phobius"/>
    </source>
</evidence>
<feature type="domain" description="Guanylate cyclase" evidence="18">
    <location>
        <begin position="748"/>
        <end position="887"/>
    </location>
</feature>
<keyword evidence="7" id="KW-0677">Repeat</keyword>
<evidence type="ECO:0000256" key="12">
    <source>
        <dbReference type="ARBA" id="ARBA00022998"/>
    </source>
</evidence>
<evidence type="ECO:0000256" key="14">
    <source>
        <dbReference type="ARBA" id="ARBA00023180"/>
    </source>
</evidence>
<evidence type="ECO:0000256" key="8">
    <source>
        <dbReference type="ARBA" id="ARBA00022741"/>
    </source>
</evidence>
<dbReference type="PANTHER" id="PTHR45627">
    <property type="entry name" value="ADENYLATE CYCLASE TYPE 1"/>
    <property type="match status" value="1"/>
</dbReference>